<dbReference type="PROSITE" id="PS50035">
    <property type="entry name" value="PLD"/>
    <property type="match status" value="2"/>
</dbReference>
<name>A0A084H1L4_METID</name>
<comment type="function">
    <text evidence="12 13">Catalyzes the reversible phosphatidyl group transfer from one phosphatidylglycerol molecule to another to form cardiolipin (CL) (diphosphatidylglycerol) and glycerol.</text>
</comment>
<dbReference type="AlphaFoldDB" id="A0A084H1L4"/>
<keyword evidence="4 13" id="KW-0808">Transferase</keyword>
<dbReference type="SMART" id="SM00155">
    <property type="entry name" value="PLDc"/>
    <property type="match status" value="2"/>
</dbReference>
<dbReference type="FunFam" id="3.30.870.10:FF:000014">
    <property type="entry name" value="Cardiolipin synthase"/>
    <property type="match status" value="1"/>
</dbReference>
<sequence length="507" mass="58593">MKNTVRVFLFTALIGVSIYLLQNVTGSISSEWLLTAVTVLFTFSIIFIGFVIFLENRKPSQTITWLVVLGSFPLIGFLFYLVFGRNVRKRKLFDRKALVDEKIMFEIEGNQRSYEDKIDLMGDHQQMLFNLAHRLGHTPISFATRSKTLTNGKETFDHIFSEIEKAEHHVHLEYYIVRHDEVGCKLKDLLIKKAKQGVEVRFLYDSVGSWKLSKSYIKEMQAAGIDVVSFLPVRMPFLNNKVNFRNHRKIIVIDGTAGFVGGLNVGDEYLGKDAYFGFWRDTHLMVRGEAVRTLQMIFLQDWYYMTGENLVKKEYMTPSVQLEEHEGGVQIIAGGPDNKWEVIKNLFFSMITSAKDSIWIASPYFVPDEDILSALKVAALSGVDVRLLVPRRPDKKIVFYASRSYFLELLEAGVKIYEYKEGFMHSKIVIVDYELASIGTANMDMRSFHLNFEVNAFLYRTRSTQKLVNDYEKDILDSHEIILDEFENRPFKQKLFESMSRLLSPLL</sequence>
<feature type="active site" evidence="13">
    <location>
        <position position="427"/>
    </location>
</feature>
<dbReference type="GO" id="GO:0032049">
    <property type="term" value="P:cardiolipin biosynthetic process"/>
    <property type="evidence" value="ECO:0007669"/>
    <property type="project" value="UniProtKB-UniRule"/>
</dbReference>
<dbReference type="CDD" id="cd09110">
    <property type="entry name" value="PLDc_CLS_1"/>
    <property type="match status" value="1"/>
</dbReference>
<dbReference type="HAMAP" id="MF_01916">
    <property type="entry name" value="Cardiolipin_synth_Cls"/>
    <property type="match status" value="1"/>
</dbReference>
<evidence type="ECO:0000256" key="4">
    <source>
        <dbReference type="ARBA" id="ARBA00022679"/>
    </source>
</evidence>
<dbReference type="Pfam" id="PF13396">
    <property type="entry name" value="PLDc_N"/>
    <property type="match status" value="1"/>
</dbReference>
<accession>A0A084H1L4</accession>
<comment type="subcellular location">
    <subcellularLocation>
        <location evidence="1 13">Cell membrane</location>
        <topology evidence="1 13">Multi-pass membrane protein</topology>
    </subcellularLocation>
</comment>
<feature type="active site" evidence="13">
    <location>
        <position position="249"/>
    </location>
</feature>
<comment type="caution">
    <text evidence="16">The sequence shown here is derived from an EMBL/GenBank/DDBJ whole genome shotgun (WGS) entry which is preliminary data.</text>
</comment>
<keyword evidence="2 13" id="KW-1003">Cell membrane</keyword>
<dbReference type="SUPFAM" id="SSF56024">
    <property type="entry name" value="Phospholipase D/nuclease"/>
    <property type="match status" value="2"/>
</dbReference>
<dbReference type="OrthoDB" id="9762009at2"/>
<feature type="transmembrane region" description="Helical" evidence="13">
    <location>
        <begin position="7"/>
        <end position="26"/>
    </location>
</feature>
<feature type="active site" evidence="13">
    <location>
        <position position="425"/>
    </location>
</feature>
<evidence type="ECO:0000256" key="6">
    <source>
        <dbReference type="ARBA" id="ARBA00022737"/>
    </source>
</evidence>
<evidence type="ECO:0000259" key="15">
    <source>
        <dbReference type="PROSITE" id="PS50035"/>
    </source>
</evidence>
<evidence type="ECO:0000256" key="9">
    <source>
        <dbReference type="ARBA" id="ARBA00023136"/>
    </source>
</evidence>
<organism evidence="16 17">
    <name type="scientific">Metabacillus indicus</name>
    <name type="common">Bacillus indicus</name>
    <dbReference type="NCBI Taxonomy" id="246786"/>
    <lineage>
        <taxon>Bacteria</taxon>
        <taxon>Bacillati</taxon>
        <taxon>Bacillota</taxon>
        <taxon>Bacilli</taxon>
        <taxon>Bacillales</taxon>
        <taxon>Bacillaceae</taxon>
        <taxon>Metabacillus</taxon>
    </lineage>
</organism>
<dbReference type="InterPro" id="IPR025202">
    <property type="entry name" value="PLD-like_dom"/>
</dbReference>
<feature type="domain" description="PLD phosphodiesterase" evidence="15">
    <location>
        <begin position="420"/>
        <end position="447"/>
    </location>
</feature>
<comment type="catalytic activity">
    <reaction evidence="13">
        <text>2 a 1,2-diacyl-sn-glycero-3-phospho-(1'-sn-glycerol) = a cardiolipin + glycerol</text>
        <dbReference type="Rhea" id="RHEA:31451"/>
        <dbReference type="ChEBI" id="CHEBI:17754"/>
        <dbReference type="ChEBI" id="CHEBI:62237"/>
        <dbReference type="ChEBI" id="CHEBI:64716"/>
    </reaction>
</comment>
<dbReference type="NCBIfam" id="TIGR04265">
    <property type="entry name" value="bac_cardiolipin"/>
    <property type="match status" value="1"/>
</dbReference>
<feature type="active site" evidence="13">
    <location>
        <position position="247"/>
    </location>
</feature>
<evidence type="ECO:0000256" key="10">
    <source>
        <dbReference type="ARBA" id="ARBA00023209"/>
    </source>
</evidence>
<dbReference type="EMBL" id="JNVC02000001">
    <property type="protein sequence ID" value="KEZ53476.1"/>
    <property type="molecule type" value="Genomic_DNA"/>
</dbReference>
<dbReference type="EC" id="2.7.8.-" evidence="13 14"/>
<evidence type="ECO:0000313" key="17">
    <source>
        <dbReference type="Proteomes" id="UP000028549"/>
    </source>
</evidence>
<dbReference type="STRING" id="246786.GS18_0200315"/>
<evidence type="ECO:0000256" key="13">
    <source>
        <dbReference type="HAMAP-Rule" id="MF_01916"/>
    </source>
</evidence>
<dbReference type="Proteomes" id="UP000028549">
    <property type="component" value="Unassembled WGS sequence"/>
</dbReference>
<keyword evidence="17" id="KW-1185">Reference proteome</keyword>
<dbReference type="InterPro" id="IPR030874">
    <property type="entry name" value="Cardiolipin_synth_Firmi"/>
</dbReference>
<keyword evidence="9 13" id="KW-0472">Membrane</keyword>
<dbReference type="Gene3D" id="3.30.870.10">
    <property type="entry name" value="Endonuclease Chain A"/>
    <property type="match status" value="2"/>
</dbReference>
<dbReference type="RefSeq" id="WP_029565139.1">
    <property type="nucleotide sequence ID" value="NZ_CP176757.1"/>
</dbReference>
<feature type="domain" description="PLD phosphodiesterase" evidence="15">
    <location>
        <begin position="242"/>
        <end position="269"/>
    </location>
</feature>
<keyword evidence="10 13" id="KW-0594">Phospholipid biosynthesis</keyword>
<comment type="similarity">
    <text evidence="13">Belongs to the phospholipase D family. Cardiolipin synthase subfamily.</text>
</comment>
<keyword evidence="5 13" id="KW-0812">Transmembrane</keyword>
<dbReference type="PANTHER" id="PTHR21248:SF20">
    <property type="entry name" value="CARDIOLIPIN SYNTHASE YWIE-RELATED"/>
    <property type="match status" value="1"/>
</dbReference>
<dbReference type="InterPro" id="IPR022924">
    <property type="entry name" value="Cardiolipin_synthase"/>
</dbReference>
<reference evidence="16 17" key="1">
    <citation type="journal article" date="2005" name="Int. J. Syst. Evol. Microbiol.">
        <title>Bacillus cibi sp. nov., isolated from jeotgal, a traditional Korean fermented seafood.</title>
        <authorList>
            <person name="Yoon J.H."/>
            <person name="Lee C.H."/>
            <person name="Oh T.K."/>
        </authorList>
    </citation>
    <scope>NUCLEOTIDE SEQUENCE [LARGE SCALE GENOMIC DNA]</scope>
    <source>
        <strain evidence="16 17">DSM 16189</strain>
    </source>
</reference>
<evidence type="ECO:0000256" key="1">
    <source>
        <dbReference type="ARBA" id="ARBA00004651"/>
    </source>
</evidence>
<dbReference type="PANTHER" id="PTHR21248">
    <property type="entry name" value="CARDIOLIPIN SYNTHASE"/>
    <property type="match status" value="1"/>
</dbReference>
<dbReference type="FunFam" id="3.30.870.10:FF:000021">
    <property type="entry name" value="Cardiolipin synthase"/>
    <property type="match status" value="1"/>
</dbReference>
<keyword evidence="3 13" id="KW-0444">Lipid biosynthesis</keyword>
<evidence type="ECO:0000256" key="8">
    <source>
        <dbReference type="ARBA" id="ARBA00023098"/>
    </source>
</evidence>
<evidence type="ECO:0000256" key="11">
    <source>
        <dbReference type="ARBA" id="ARBA00023264"/>
    </source>
</evidence>
<keyword evidence="11 13" id="KW-1208">Phospholipid metabolism</keyword>
<evidence type="ECO:0000256" key="12">
    <source>
        <dbReference type="ARBA" id="ARBA00057569"/>
    </source>
</evidence>
<evidence type="ECO:0000256" key="14">
    <source>
        <dbReference type="NCBIfam" id="TIGR04265"/>
    </source>
</evidence>
<keyword evidence="7 13" id="KW-1133">Transmembrane helix</keyword>
<gene>
    <name evidence="16" type="ORF">GS18_0200315</name>
</gene>
<keyword evidence="6" id="KW-0677">Repeat</keyword>
<evidence type="ECO:0000256" key="7">
    <source>
        <dbReference type="ARBA" id="ARBA00022989"/>
    </source>
</evidence>
<evidence type="ECO:0000256" key="2">
    <source>
        <dbReference type="ARBA" id="ARBA00022475"/>
    </source>
</evidence>
<dbReference type="InterPro" id="IPR027379">
    <property type="entry name" value="CLS_N"/>
</dbReference>
<dbReference type="Pfam" id="PF13091">
    <property type="entry name" value="PLDc_2"/>
    <property type="match status" value="2"/>
</dbReference>
<proteinExistence type="inferred from homology"/>
<keyword evidence="8 13" id="KW-0443">Lipid metabolism</keyword>
<protein>
    <recommendedName>
        <fullName evidence="13 14">Cardiolipin synthase</fullName>
        <shortName evidence="13">CL synthase</shortName>
        <ecNumber evidence="13 14">2.7.8.-</ecNumber>
    </recommendedName>
</protein>
<dbReference type="GO" id="GO:0008808">
    <property type="term" value="F:cardiolipin synthase activity"/>
    <property type="evidence" value="ECO:0007669"/>
    <property type="project" value="UniProtKB-UniRule"/>
</dbReference>
<evidence type="ECO:0000256" key="3">
    <source>
        <dbReference type="ARBA" id="ARBA00022516"/>
    </source>
</evidence>
<dbReference type="GO" id="GO:0005886">
    <property type="term" value="C:plasma membrane"/>
    <property type="evidence" value="ECO:0007669"/>
    <property type="project" value="UniProtKB-SubCell"/>
</dbReference>
<feature type="active site" evidence="13">
    <location>
        <position position="254"/>
    </location>
</feature>
<evidence type="ECO:0000313" key="16">
    <source>
        <dbReference type="EMBL" id="KEZ53476.1"/>
    </source>
</evidence>
<evidence type="ECO:0000256" key="5">
    <source>
        <dbReference type="ARBA" id="ARBA00022692"/>
    </source>
</evidence>
<feature type="transmembrane region" description="Helical" evidence="13">
    <location>
        <begin position="32"/>
        <end position="54"/>
    </location>
</feature>
<feature type="active site" evidence="13">
    <location>
        <position position="432"/>
    </location>
</feature>
<feature type="transmembrane region" description="Helical" evidence="13">
    <location>
        <begin position="63"/>
        <end position="83"/>
    </location>
</feature>
<dbReference type="CDD" id="cd09112">
    <property type="entry name" value="PLDc_CLS_2"/>
    <property type="match status" value="1"/>
</dbReference>
<dbReference type="InterPro" id="IPR001736">
    <property type="entry name" value="PLipase_D/transphosphatidylase"/>
</dbReference>